<name>A0ACC3AH05_9EURO</name>
<protein>
    <submittedName>
        <fullName evidence="1">Uncharacterized protein</fullName>
    </submittedName>
</protein>
<organism evidence="1 2">
    <name type="scientific">Neophaeococcomyces mojaviensis</name>
    <dbReference type="NCBI Taxonomy" id="3383035"/>
    <lineage>
        <taxon>Eukaryota</taxon>
        <taxon>Fungi</taxon>
        <taxon>Dikarya</taxon>
        <taxon>Ascomycota</taxon>
        <taxon>Pezizomycotina</taxon>
        <taxon>Eurotiomycetes</taxon>
        <taxon>Chaetothyriomycetidae</taxon>
        <taxon>Chaetothyriales</taxon>
        <taxon>Chaetothyriales incertae sedis</taxon>
        <taxon>Neophaeococcomyces</taxon>
    </lineage>
</organism>
<reference evidence="1" key="1">
    <citation type="submission" date="2022-10" db="EMBL/GenBank/DDBJ databases">
        <title>Culturing micro-colonial fungi from biological soil crusts in the Mojave desert and describing Neophaeococcomyces mojavensis, and introducing the new genera and species Taxawa tesnikishii.</title>
        <authorList>
            <person name="Kurbessoian T."/>
            <person name="Stajich J.E."/>
        </authorList>
    </citation>
    <scope>NUCLEOTIDE SEQUENCE</scope>
    <source>
        <strain evidence="1">JES_112</strain>
    </source>
</reference>
<gene>
    <name evidence="1" type="ORF">H2198_001692</name>
</gene>
<keyword evidence="2" id="KW-1185">Reference proteome</keyword>
<accession>A0ACC3AH05</accession>
<evidence type="ECO:0000313" key="2">
    <source>
        <dbReference type="Proteomes" id="UP001172386"/>
    </source>
</evidence>
<comment type="caution">
    <text evidence="1">The sequence shown here is derived from an EMBL/GenBank/DDBJ whole genome shotgun (WGS) entry which is preliminary data.</text>
</comment>
<evidence type="ECO:0000313" key="1">
    <source>
        <dbReference type="EMBL" id="KAJ9661940.1"/>
    </source>
</evidence>
<dbReference type="EMBL" id="JAPDRQ010000019">
    <property type="protein sequence ID" value="KAJ9661940.1"/>
    <property type="molecule type" value="Genomic_DNA"/>
</dbReference>
<proteinExistence type="predicted"/>
<sequence length="743" mass="84946">MERMPAAAGHHVHDIQIAGRARVQFGDQYHSGGLTINSKVAPLTDYTGRYAHNALAPVSTYVDRPELRGKLEEQFHNCIDSVHHKTPTVVVYGIGGVGKTQLVLDYIQRYRQDYSAVFWIEAGSPETIQRDYVQIYVLLHSIPLEGEQDAIQVQYAVPAVKRWFYGRGKKWLFIFDNADSISNQNDPLYVDLRCFLPDDPCVHVIITTRDRLATEMTELPAVEVDEMRLEEASTLFRRQARIYTTSLQQEEQITAIVQELGRLALAVTLAGSYVAATPRLRADLTRYLPEYRERRKELLAQRPSWLVHQYGESLLTTWETTFRAMEGQSPEACRFLVLLSFLNQDDIPADFPTTWINNEPPAWISAIFSKTQINQYDIEEFFRVLVRFSFIKYREDQGSYSMHNLIQAWAYDRLEKNQQRHYRYVCALLLQVVINTTENVKPVIRGRFVPHVVSSFHKISRCVESASPKDELVIDLLERSAHFLNLCGQPKDEVVFRRFILRKQQSWYGPDHSETLRSMSNLAATLRQAGKLQEALSMQRVVLKKHQQMLGEDHPNTLVSMSNLASMLKDVGELQEALFIHCVVLKKHQQILGEDHPNTLISMSNLASMLKDVGELQEALSIHCVVLEKRQQILGEDHPDTLASMNNLATTLSDVGELQEALLTKRAVLKKYQQILGEDHPDTLASMNNLATTLSDVGELQEALPMQRKAVEKMIEVLGAEHPDTILLRRNLQDMEESIEKTE</sequence>
<dbReference type="Proteomes" id="UP001172386">
    <property type="component" value="Unassembled WGS sequence"/>
</dbReference>